<comment type="similarity">
    <text evidence="5">Belongs to the pyruvate, phosphate/water dikinase regulatory protein family. PDRP subfamily.</text>
</comment>
<keyword evidence="2 5" id="KW-0808">Transferase</keyword>
<dbReference type="AlphaFoldDB" id="A0A917BXX5"/>
<organism evidence="6 7">
    <name type="scientific">Terasakiella brassicae</name>
    <dbReference type="NCBI Taxonomy" id="1634917"/>
    <lineage>
        <taxon>Bacteria</taxon>
        <taxon>Pseudomonadati</taxon>
        <taxon>Pseudomonadota</taxon>
        <taxon>Alphaproteobacteria</taxon>
        <taxon>Rhodospirillales</taxon>
        <taxon>Terasakiellaceae</taxon>
        <taxon>Terasakiella</taxon>
    </lineage>
</organism>
<reference evidence="6" key="2">
    <citation type="submission" date="2020-09" db="EMBL/GenBank/DDBJ databases">
        <authorList>
            <person name="Sun Q."/>
            <person name="Zhou Y."/>
        </authorList>
    </citation>
    <scope>NUCLEOTIDE SEQUENCE</scope>
    <source>
        <strain evidence="6">CGMCC 1.15254</strain>
    </source>
</reference>
<dbReference type="PANTHER" id="PTHR31756">
    <property type="entry name" value="PYRUVATE, PHOSPHATE DIKINASE REGULATORY PROTEIN 1, CHLOROPLASTIC"/>
    <property type="match status" value="1"/>
</dbReference>
<dbReference type="InterPro" id="IPR026565">
    <property type="entry name" value="PPDK_reg"/>
</dbReference>
<keyword evidence="3 5" id="KW-0547">Nucleotide-binding</keyword>
<dbReference type="Proteomes" id="UP000632498">
    <property type="component" value="Unassembled WGS sequence"/>
</dbReference>
<proteinExistence type="inferred from homology"/>
<keyword evidence="6" id="KW-0670">Pyruvate</keyword>
<dbReference type="GO" id="GO:0005524">
    <property type="term" value="F:ATP binding"/>
    <property type="evidence" value="ECO:0007669"/>
    <property type="project" value="InterPro"/>
</dbReference>
<dbReference type="PANTHER" id="PTHR31756:SF3">
    <property type="entry name" value="PYRUVATE, PHOSPHATE DIKINASE REGULATORY PROTEIN 1, CHLOROPLASTIC"/>
    <property type="match status" value="1"/>
</dbReference>
<evidence type="ECO:0000256" key="1">
    <source>
        <dbReference type="ARBA" id="ARBA00022527"/>
    </source>
</evidence>
<evidence type="ECO:0000256" key="3">
    <source>
        <dbReference type="ARBA" id="ARBA00022741"/>
    </source>
</evidence>
<evidence type="ECO:0000313" key="7">
    <source>
        <dbReference type="Proteomes" id="UP000632498"/>
    </source>
</evidence>
<dbReference type="InterPro" id="IPR005177">
    <property type="entry name" value="Kinase-pyrophosphorylase"/>
</dbReference>
<dbReference type="EC" id="2.7.4.27" evidence="5"/>
<keyword evidence="7" id="KW-1185">Reference proteome</keyword>
<name>A0A917BXX5_9PROT</name>
<feature type="binding site" evidence="5">
    <location>
        <begin position="149"/>
        <end position="156"/>
    </location>
    <ligand>
        <name>ADP</name>
        <dbReference type="ChEBI" id="CHEBI:456216"/>
    </ligand>
</feature>
<dbReference type="Pfam" id="PF03618">
    <property type="entry name" value="Kinase-PPPase"/>
    <property type="match status" value="1"/>
</dbReference>
<evidence type="ECO:0000256" key="4">
    <source>
        <dbReference type="ARBA" id="ARBA00022777"/>
    </source>
</evidence>
<dbReference type="RefSeq" id="WP_188662560.1">
    <property type="nucleotide sequence ID" value="NZ_BMHV01000006.1"/>
</dbReference>
<dbReference type="NCBIfam" id="NF003742">
    <property type="entry name" value="PRK05339.1"/>
    <property type="match status" value="1"/>
</dbReference>
<dbReference type="GO" id="GO:0043531">
    <property type="term" value="F:ADP binding"/>
    <property type="evidence" value="ECO:0007669"/>
    <property type="project" value="UniProtKB-UniRule"/>
</dbReference>
<evidence type="ECO:0000256" key="5">
    <source>
        <dbReference type="HAMAP-Rule" id="MF_00921"/>
    </source>
</evidence>
<sequence>MNNYHIHLVSDSTGETIETLARACIAQFEGITVCENVWTLVRTSGQVAKILNGVKNHPGVVIFTMVDRNLRAQLEKGCESLGVPCIAVLDPIMEALKDTFSAEASFKPGLQHEMDQNYFKRIEAMHFALAHDDGQSSHEIHNADIILLGVSRTSKTPTCVYLANKGLKTANIPIVPQCPLPTDLSDPKFAGCLIVGLTKDPRRLIQVRKNRLNLLNETAHTDYVDLDTVVDEVQFARKLCNKHSWPMIDVTRKSIEETATAILNLKMKRDQAYEDSNWDGE</sequence>
<reference evidence="6" key="1">
    <citation type="journal article" date="2014" name="Int. J. Syst. Evol. Microbiol.">
        <title>Complete genome sequence of Corynebacterium casei LMG S-19264T (=DSM 44701T), isolated from a smear-ripened cheese.</title>
        <authorList>
            <consortium name="US DOE Joint Genome Institute (JGI-PGF)"/>
            <person name="Walter F."/>
            <person name="Albersmeier A."/>
            <person name="Kalinowski J."/>
            <person name="Ruckert C."/>
        </authorList>
    </citation>
    <scope>NUCLEOTIDE SEQUENCE</scope>
    <source>
        <strain evidence="6">CGMCC 1.15254</strain>
    </source>
</reference>
<comment type="function">
    <text evidence="5">Bifunctional serine/threonine kinase and phosphorylase involved in the regulation of the pyruvate, phosphate dikinase (PPDK) by catalyzing its phosphorylation/dephosphorylation.</text>
</comment>
<keyword evidence="4 5" id="KW-0418">Kinase</keyword>
<dbReference type="HAMAP" id="MF_00921">
    <property type="entry name" value="PDRP"/>
    <property type="match status" value="1"/>
</dbReference>
<comment type="catalytic activity">
    <reaction evidence="5">
        <text>N(tele)-phospho-L-histidyl/O-phospho-L-threonyl-[pyruvate, phosphate dikinase] + phosphate + H(+) = N(tele)-phospho-L-histidyl/L-threonyl-[pyruvate, phosphate dikinase] + diphosphate</text>
        <dbReference type="Rhea" id="RHEA:43696"/>
        <dbReference type="Rhea" id="RHEA-COMP:10650"/>
        <dbReference type="Rhea" id="RHEA-COMP:10651"/>
        <dbReference type="ChEBI" id="CHEBI:15378"/>
        <dbReference type="ChEBI" id="CHEBI:30013"/>
        <dbReference type="ChEBI" id="CHEBI:33019"/>
        <dbReference type="ChEBI" id="CHEBI:43474"/>
        <dbReference type="ChEBI" id="CHEBI:61977"/>
        <dbReference type="ChEBI" id="CHEBI:83586"/>
        <dbReference type="EC" id="2.7.4.27"/>
    </reaction>
</comment>
<dbReference type="GO" id="GO:0016776">
    <property type="term" value="F:phosphotransferase activity, phosphate group as acceptor"/>
    <property type="evidence" value="ECO:0007669"/>
    <property type="project" value="UniProtKB-UniRule"/>
</dbReference>
<keyword evidence="1 5" id="KW-0723">Serine/threonine-protein kinase</keyword>
<dbReference type="EMBL" id="BMHV01000006">
    <property type="protein sequence ID" value="GGF59156.1"/>
    <property type="molecule type" value="Genomic_DNA"/>
</dbReference>
<gene>
    <name evidence="6" type="ORF">GCM10011332_10960</name>
</gene>
<evidence type="ECO:0000256" key="2">
    <source>
        <dbReference type="ARBA" id="ARBA00022679"/>
    </source>
</evidence>
<comment type="catalytic activity">
    <reaction evidence="5">
        <text>N(tele)-phospho-L-histidyl/L-threonyl-[pyruvate, phosphate dikinase] + ADP = N(tele)-phospho-L-histidyl/O-phospho-L-threonyl-[pyruvate, phosphate dikinase] + AMP + H(+)</text>
        <dbReference type="Rhea" id="RHEA:43692"/>
        <dbReference type="Rhea" id="RHEA-COMP:10650"/>
        <dbReference type="Rhea" id="RHEA-COMP:10651"/>
        <dbReference type="ChEBI" id="CHEBI:15378"/>
        <dbReference type="ChEBI" id="CHEBI:30013"/>
        <dbReference type="ChEBI" id="CHEBI:61977"/>
        <dbReference type="ChEBI" id="CHEBI:83586"/>
        <dbReference type="ChEBI" id="CHEBI:456215"/>
        <dbReference type="ChEBI" id="CHEBI:456216"/>
        <dbReference type="EC" id="2.7.11.32"/>
    </reaction>
</comment>
<accession>A0A917BXX5</accession>
<dbReference type="EC" id="2.7.11.32" evidence="5"/>
<comment type="caution">
    <text evidence="6">The sequence shown here is derived from an EMBL/GenBank/DDBJ whole genome shotgun (WGS) entry which is preliminary data.</text>
</comment>
<evidence type="ECO:0000313" key="6">
    <source>
        <dbReference type="EMBL" id="GGF59156.1"/>
    </source>
</evidence>
<dbReference type="GO" id="GO:0004674">
    <property type="term" value="F:protein serine/threonine kinase activity"/>
    <property type="evidence" value="ECO:0007669"/>
    <property type="project" value="UniProtKB-UniRule"/>
</dbReference>
<protein>
    <recommendedName>
        <fullName evidence="5">Putative pyruvate, phosphate dikinase regulatory protein</fullName>
        <shortName evidence="5">PPDK regulatory protein</shortName>
        <ecNumber evidence="5">2.7.11.32</ecNumber>
        <ecNumber evidence="5">2.7.4.27</ecNumber>
    </recommendedName>
</protein>